<evidence type="ECO:0000259" key="1">
    <source>
        <dbReference type="Pfam" id="PF14016"/>
    </source>
</evidence>
<evidence type="ECO:0000313" key="3">
    <source>
        <dbReference type="EMBL" id="SBS75675.1"/>
    </source>
</evidence>
<accession>A0A1Y5PA70</accession>
<dbReference type="Pfam" id="PF14016">
    <property type="entry name" value="DUF4232"/>
    <property type="match status" value="1"/>
</dbReference>
<reference evidence="2" key="1">
    <citation type="submission" date="2016-03" db="EMBL/GenBank/DDBJ databases">
        <authorList>
            <person name="Ploux O."/>
        </authorList>
    </citation>
    <scope>NUCLEOTIDE SEQUENCE</scope>
    <source>
        <strain evidence="2">UC10</strain>
    </source>
</reference>
<dbReference type="InterPro" id="IPR025326">
    <property type="entry name" value="DUF4232"/>
</dbReference>
<protein>
    <recommendedName>
        <fullName evidence="1">DUF4232 domain-containing protein</fullName>
    </recommendedName>
</protein>
<gene>
    <name evidence="2" type="ORF">MHPYR_240055</name>
    <name evidence="3" type="ORF">MHPYR_260002</name>
</gene>
<feature type="domain" description="DUF4232" evidence="1">
    <location>
        <begin position="38"/>
        <end position="116"/>
    </location>
</feature>
<proteinExistence type="predicted"/>
<organism evidence="2">
    <name type="scientific">uncultured Mycobacterium sp</name>
    <dbReference type="NCBI Taxonomy" id="171292"/>
    <lineage>
        <taxon>Bacteria</taxon>
        <taxon>Bacillati</taxon>
        <taxon>Actinomycetota</taxon>
        <taxon>Actinomycetes</taxon>
        <taxon>Mycobacteriales</taxon>
        <taxon>Mycobacteriaceae</taxon>
        <taxon>Mycobacterium</taxon>
        <taxon>environmental samples</taxon>
    </lineage>
</organism>
<dbReference type="AlphaFoldDB" id="A0A1Y5PA70"/>
<dbReference type="EMBL" id="FLQS01000019">
    <property type="protein sequence ID" value="SBS75675.1"/>
    <property type="molecule type" value="Genomic_DNA"/>
</dbReference>
<sequence length="169" mass="17483">MAALLAVPAATPWCGADSLSLSSTPPIYPTPDPWPCIHFSVLLTNTSAQTCTLQGCPGVDLVGTTDRHLGAAPDPADPPFSGIVSASRTGGDGQPVVLMPGATASSRLGFQPKTTDIGLARLAAHHDRRDPSDSTTQPETPWPFGGFTVLLINNGTQPVVTIDALQPYA</sequence>
<evidence type="ECO:0000313" key="2">
    <source>
        <dbReference type="EMBL" id="SBS75595.1"/>
    </source>
</evidence>
<dbReference type="EMBL" id="FLQS01000017">
    <property type="protein sequence ID" value="SBS75595.1"/>
    <property type="molecule type" value="Genomic_DNA"/>
</dbReference>
<name>A0A1Y5PA70_9MYCO</name>